<dbReference type="InterPro" id="IPR016039">
    <property type="entry name" value="Thiolase-like"/>
</dbReference>
<dbReference type="Pfam" id="PF08545">
    <property type="entry name" value="ACP_syn_III"/>
    <property type="match status" value="1"/>
</dbReference>
<dbReference type="GO" id="GO:0006633">
    <property type="term" value="P:fatty acid biosynthetic process"/>
    <property type="evidence" value="ECO:0007669"/>
    <property type="project" value="InterPro"/>
</dbReference>
<dbReference type="AlphaFoldDB" id="A0A100Y8D3"/>
<dbReference type="PANTHER" id="PTHR34069">
    <property type="entry name" value="3-OXOACYL-[ACYL-CARRIER-PROTEIN] SYNTHASE 3"/>
    <property type="match status" value="1"/>
</dbReference>
<dbReference type="Gene3D" id="3.40.47.10">
    <property type="match status" value="2"/>
</dbReference>
<dbReference type="STRING" id="936756.ATE80_06360"/>
<protein>
    <recommendedName>
        <fullName evidence="9">3-oxoacyl-ACP synthase</fullName>
    </recommendedName>
</protein>
<organism evidence="7 8">
    <name type="scientific">Streptomyces kanasensis</name>
    <dbReference type="NCBI Taxonomy" id="936756"/>
    <lineage>
        <taxon>Bacteria</taxon>
        <taxon>Bacillati</taxon>
        <taxon>Actinomycetota</taxon>
        <taxon>Actinomycetes</taxon>
        <taxon>Kitasatosporales</taxon>
        <taxon>Streptomycetaceae</taxon>
        <taxon>Streptomyces</taxon>
    </lineage>
</organism>
<reference evidence="7 8" key="1">
    <citation type="submission" date="2015-11" db="EMBL/GenBank/DDBJ databases">
        <title>Genome-wide analysis reveals the secondary metabolome in Streptomyces kanasensis ZX01.</title>
        <authorList>
            <person name="Zhang G."/>
            <person name="Han L."/>
            <person name="Feng J."/>
            <person name="Zhang X."/>
        </authorList>
    </citation>
    <scope>NUCLEOTIDE SEQUENCE [LARGE SCALE GENOMIC DNA]</scope>
    <source>
        <strain evidence="7 8">ZX01</strain>
    </source>
</reference>
<sequence length="358" mass="37767">MIVDDIHLAGIGTYVPPLVPLEEAVRQGWFAPGAAEESGLVSVAVETTLSAPDMAVAAAREALEQAGHEPGDFAALLHSGVHYQGPDNWSAPHYVLHRTLDQPIPAFGIGHGCLSALTSLHLAAGLLRPDAPGRRALLVTAADNFSTPLVDRWNDSEHAVYADSGVALVVSTRGGFARLKAVGSRSLPELEGVHRGDEPLLPPARHSEHPMRVGPRLRAWSERSGGGPLAMVEAVNRFGELVAELAELTLAEAGVGWDSVTRVAHTGFNEDALHALLLDPLGVPAKLGTWDHLRTVGHASVGDHVLGLAHLWRTGQVGVGDHVLLVGATEGMEAGCAVVEITEAGPRTPRPDTERRNP</sequence>
<evidence type="ECO:0008006" key="9">
    <source>
        <dbReference type="Google" id="ProtNLM"/>
    </source>
</evidence>
<dbReference type="GO" id="GO:0004315">
    <property type="term" value="F:3-oxoacyl-[acyl-carrier-protein] synthase activity"/>
    <property type="evidence" value="ECO:0007669"/>
    <property type="project" value="InterPro"/>
</dbReference>
<dbReference type="RefSeq" id="WP_058941149.1">
    <property type="nucleotide sequence ID" value="NZ_LNSV01000010.1"/>
</dbReference>
<feature type="domain" description="Beta-ketoacyl-[acyl-carrier-protein] synthase III C-terminal" evidence="5">
    <location>
        <begin position="250"/>
        <end position="341"/>
    </location>
</feature>
<name>A0A100Y8D3_9ACTN</name>
<feature type="domain" description="Beta-ketoacyl-[acyl-carrier-protein] synthase III N-terminal" evidence="6">
    <location>
        <begin position="109"/>
        <end position="173"/>
    </location>
</feature>
<gene>
    <name evidence="7" type="ORF">ATE80_06360</name>
</gene>
<dbReference type="CDD" id="cd00827">
    <property type="entry name" value="init_cond_enzymes"/>
    <property type="match status" value="1"/>
</dbReference>
<evidence type="ECO:0000256" key="4">
    <source>
        <dbReference type="SAM" id="MobiDB-lite"/>
    </source>
</evidence>
<evidence type="ECO:0000256" key="3">
    <source>
        <dbReference type="ARBA" id="ARBA00023315"/>
    </source>
</evidence>
<evidence type="ECO:0000313" key="8">
    <source>
        <dbReference type="Proteomes" id="UP000054011"/>
    </source>
</evidence>
<evidence type="ECO:0000259" key="6">
    <source>
        <dbReference type="Pfam" id="PF08545"/>
    </source>
</evidence>
<evidence type="ECO:0000259" key="5">
    <source>
        <dbReference type="Pfam" id="PF08541"/>
    </source>
</evidence>
<dbReference type="InterPro" id="IPR013747">
    <property type="entry name" value="ACP_syn_III_C"/>
</dbReference>
<dbReference type="Pfam" id="PF08541">
    <property type="entry name" value="ACP_syn_III_C"/>
    <property type="match status" value="1"/>
</dbReference>
<keyword evidence="8" id="KW-1185">Reference proteome</keyword>
<dbReference type="Proteomes" id="UP000054011">
    <property type="component" value="Unassembled WGS sequence"/>
</dbReference>
<feature type="region of interest" description="Disordered" evidence="4">
    <location>
        <begin position="193"/>
        <end position="213"/>
    </location>
</feature>
<dbReference type="SUPFAM" id="SSF53901">
    <property type="entry name" value="Thiolase-like"/>
    <property type="match status" value="1"/>
</dbReference>
<dbReference type="PANTHER" id="PTHR34069:SF2">
    <property type="entry name" value="BETA-KETOACYL-[ACYL-CARRIER-PROTEIN] SYNTHASE III"/>
    <property type="match status" value="1"/>
</dbReference>
<keyword evidence="1" id="KW-0963">Cytoplasm</keyword>
<comment type="caution">
    <text evidence="7">The sequence shown here is derived from an EMBL/GenBank/DDBJ whole genome shotgun (WGS) entry which is preliminary data.</text>
</comment>
<dbReference type="InterPro" id="IPR013751">
    <property type="entry name" value="ACP_syn_III_N"/>
</dbReference>
<dbReference type="EMBL" id="LNSV01000010">
    <property type="protein sequence ID" value="KUH39559.1"/>
    <property type="molecule type" value="Genomic_DNA"/>
</dbReference>
<evidence type="ECO:0000313" key="7">
    <source>
        <dbReference type="EMBL" id="KUH39559.1"/>
    </source>
</evidence>
<keyword evidence="2" id="KW-0808">Transferase</keyword>
<dbReference type="GO" id="GO:0044550">
    <property type="term" value="P:secondary metabolite biosynthetic process"/>
    <property type="evidence" value="ECO:0007669"/>
    <property type="project" value="TreeGrafter"/>
</dbReference>
<evidence type="ECO:0000256" key="2">
    <source>
        <dbReference type="ARBA" id="ARBA00022679"/>
    </source>
</evidence>
<keyword evidence="3" id="KW-0012">Acyltransferase</keyword>
<dbReference type="OrthoDB" id="7055207at2"/>
<accession>A0A100Y8D3</accession>
<proteinExistence type="predicted"/>
<evidence type="ECO:0000256" key="1">
    <source>
        <dbReference type="ARBA" id="ARBA00022490"/>
    </source>
</evidence>